<dbReference type="AlphaFoldDB" id="A0A6V7VAQ9"/>
<keyword evidence="1" id="KW-0175">Coiled coil</keyword>
<evidence type="ECO:0000313" key="4">
    <source>
        <dbReference type="Proteomes" id="UP000580250"/>
    </source>
</evidence>
<name>A0A6V7VAQ9_MELEN</name>
<proteinExistence type="predicted"/>
<comment type="caution">
    <text evidence="3">The sequence shown here is derived from an EMBL/GenBank/DDBJ whole genome shotgun (WGS) entry which is preliminary data.</text>
</comment>
<evidence type="ECO:0000313" key="3">
    <source>
        <dbReference type="EMBL" id="CAD2171331.1"/>
    </source>
</evidence>
<sequence>MKFISVLIFLIFNSILWSLINSVKNNKNQNELSNVDETSNDLNKILNDGAESSVAPQIEKYRETLKPNTKITKKHKTENNKEEKRLKKNEYMKIYNQQHKKEKQVYNRNYLQNNKEKLQQDKKDYYQKNRDKYVQRVNKYNQNNKEKRREYKRKYYLKKKKEREILQNDRLKVGNIQPNNEGTSFVTPQNDDFIRNDNYAINKGKSPIECNENVQTDDCVNNLSDTNACPSGQPNVQSSVGLHTQQMDDHDDLIDLSLLDDSDFLDYLNSILNS</sequence>
<feature type="chain" id="PRO_5027861515" evidence="2">
    <location>
        <begin position="23"/>
        <end position="274"/>
    </location>
</feature>
<evidence type="ECO:0000256" key="2">
    <source>
        <dbReference type="SAM" id="SignalP"/>
    </source>
</evidence>
<accession>A0A6V7VAQ9</accession>
<keyword evidence="2" id="KW-0732">Signal</keyword>
<feature type="signal peptide" evidence="2">
    <location>
        <begin position="1"/>
        <end position="22"/>
    </location>
</feature>
<gene>
    <name evidence="3" type="ORF">MENT_LOCUS22801</name>
</gene>
<dbReference type="EMBL" id="CAJEWN010000182">
    <property type="protein sequence ID" value="CAD2171331.1"/>
    <property type="molecule type" value="Genomic_DNA"/>
</dbReference>
<organism evidence="3 4">
    <name type="scientific">Meloidogyne enterolobii</name>
    <name type="common">Root-knot nematode worm</name>
    <name type="synonym">Meloidogyne mayaguensis</name>
    <dbReference type="NCBI Taxonomy" id="390850"/>
    <lineage>
        <taxon>Eukaryota</taxon>
        <taxon>Metazoa</taxon>
        <taxon>Ecdysozoa</taxon>
        <taxon>Nematoda</taxon>
        <taxon>Chromadorea</taxon>
        <taxon>Rhabditida</taxon>
        <taxon>Tylenchina</taxon>
        <taxon>Tylenchomorpha</taxon>
        <taxon>Tylenchoidea</taxon>
        <taxon>Meloidogynidae</taxon>
        <taxon>Meloidogyninae</taxon>
        <taxon>Meloidogyne</taxon>
    </lineage>
</organism>
<protein>
    <submittedName>
        <fullName evidence="3">Uncharacterized protein</fullName>
    </submittedName>
</protein>
<feature type="coiled-coil region" evidence="1">
    <location>
        <begin position="108"/>
        <end position="150"/>
    </location>
</feature>
<evidence type="ECO:0000256" key="1">
    <source>
        <dbReference type="SAM" id="Coils"/>
    </source>
</evidence>
<dbReference type="Proteomes" id="UP000580250">
    <property type="component" value="Unassembled WGS sequence"/>
</dbReference>
<reference evidence="3 4" key="1">
    <citation type="submission" date="2020-08" db="EMBL/GenBank/DDBJ databases">
        <authorList>
            <person name="Koutsovoulos G."/>
            <person name="Danchin GJ E."/>
        </authorList>
    </citation>
    <scope>NUCLEOTIDE SEQUENCE [LARGE SCALE GENOMIC DNA]</scope>
</reference>
<dbReference type="OrthoDB" id="3937900at2759"/>